<organism evidence="1 2">
    <name type="scientific">Actinomycetospora chibensis</name>
    <dbReference type="NCBI Taxonomy" id="663606"/>
    <lineage>
        <taxon>Bacteria</taxon>
        <taxon>Bacillati</taxon>
        <taxon>Actinomycetota</taxon>
        <taxon>Actinomycetes</taxon>
        <taxon>Pseudonocardiales</taxon>
        <taxon>Pseudonocardiaceae</taxon>
        <taxon>Actinomycetospora</taxon>
    </lineage>
</organism>
<protein>
    <submittedName>
        <fullName evidence="1">Uncharacterized protein</fullName>
    </submittedName>
</protein>
<keyword evidence="2" id="KW-1185">Reference proteome</keyword>
<dbReference type="RefSeq" id="WP_274187467.1">
    <property type="nucleotide sequence ID" value="NZ_BAABHN010000045.1"/>
</dbReference>
<comment type="caution">
    <text evidence="1">The sequence shown here is derived from an EMBL/GenBank/DDBJ whole genome shotgun (WGS) entry which is preliminary data.</text>
</comment>
<dbReference type="Proteomes" id="UP001595909">
    <property type="component" value="Unassembled WGS sequence"/>
</dbReference>
<evidence type="ECO:0000313" key="2">
    <source>
        <dbReference type="Proteomes" id="UP001595909"/>
    </source>
</evidence>
<proteinExistence type="predicted"/>
<reference evidence="2" key="1">
    <citation type="journal article" date="2019" name="Int. J. Syst. Evol. Microbiol.">
        <title>The Global Catalogue of Microorganisms (GCM) 10K type strain sequencing project: providing services to taxonomists for standard genome sequencing and annotation.</title>
        <authorList>
            <consortium name="The Broad Institute Genomics Platform"/>
            <consortium name="The Broad Institute Genome Sequencing Center for Infectious Disease"/>
            <person name="Wu L."/>
            <person name="Ma J."/>
        </authorList>
    </citation>
    <scope>NUCLEOTIDE SEQUENCE [LARGE SCALE GENOMIC DNA]</scope>
    <source>
        <strain evidence="2">CCUG 50347</strain>
    </source>
</reference>
<evidence type="ECO:0000313" key="1">
    <source>
        <dbReference type="EMBL" id="MFC4835010.1"/>
    </source>
</evidence>
<accession>A0ABV9RRF1</accession>
<name>A0ABV9RRF1_9PSEU</name>
<dbReference type="EMBL" id="JBHSIM010000045">
    <property type="protein sequence ID" value="MFC4835010.1"/>
    <property type="molecule type" value="Genomic_DNA"/>
</dbReference>
<gene>
    <name evidence="1" type="ORF">ACFPEL_21550</name>
</gene>
<sequence>MTEGTEYAGLNLTSRSLRHLRGDLEQQLVAARRSEVELHLSGQPVLDHEIRIDKLAQFLGRFQESVAAIAQALAGKATSRAPIPANLRDASSLRLAGVFPGSFGATLRGPEENVDDGVLFELPNEDVESLLDLSLKRILSIVDAVHLTDGSDEETIVELVAPLGSRALRHVTWLAKLMADDELDAEWIWTAPGSSSKYSALSSGGARRLYRVLSNNEATEEAQVVRGLLGGASEIRNRIELQLATGEIINARVADDVVAALRDYFGSEVNATFNVRTVTSRTSGIVRNYYLLTDLEYAIPPGQQPS</sequence>